<evidence type="ECO:0008006" key="4">
    <source>
        <dbReference type="Google" id="ProtNLM"/>
    </source>
</evidence>
<evidence type="ECO:0000313" key="2">
    <source>
        <dbReference type="EMBL" id="STS85175.1"/>
    </source>
</evidence>
<sequence>MSGTFLGFDFGTKSIGRGGGTTHHRDRTTITGAEGAGR</sequence>
<dbReference type="Proteomes" id="UP000254938">
    <property type="component" value="Unassembled WGS sequence"/>
</dbReference>
<feature type="region of interest" description="Disordered" evidence="1">
    <location>
        <begin position="1"/>
        <end position="38"/>
    </location>
</feature>
<organism evidence="2 3">
    <name type="scientific">Klebsiella pneumoniae</name>
    <dbReference type="NCBI Taxonomy" id="573"/>
    <lineage>
        <taxon>Bacteria</taxon>
        <taxon>Pseudomonadati</taxon>
        <taxon>Pseudomonadota</taxon>
        <taxon>Gammaproteobacteria</taxon>
        <taxon>Enterobacterales</taxon>
        <taxon>Enterobacteriaceae</taxon>
        <taxon>Klebsiella/Raoultella group</taxon>
        <taxon>Klebsiella</taxon>
        <taxon>Klebsiella pneumoniae complex</taxon>
    </lineage>
</organism>
<accession>A0A377TZL2</accession>
<name>A0A377TZL2_KLEPN</name>
<dbReference type="EMBL" id="UGKQ01000007">
    <property type="protein sequence ID" value="STS85175.1"/>
    <property type="molecule type" value="Genomic_DNA"/>
</dbReference>
<protein>
    <recommendedName>
        <fullName evidence="4">Holliday junction resolvase RuvX</fullName>
    </recommendedName>
</protein>
<proteinExistence type="predicted"/>
<gene>
    <name evidence="2" type="ORF">NCTC9140_06999</name>
</gene>
<evidence type="ECO:0000313" key="3">
    <source>
        <dbReference type="Proteomes" id="UP000254938"/>
    </source>
</evidence>
<evidence type="ECO:0000256" key="1">
    <source>
        <dbReference type="SAM" id="MobiDB-lite"/>
    </source>
</evidence>
<dbReference type="AlphaFoldDB" id="A0A377TZL2"/>
<reference evidence="2 3" key="1">
    <citation type="submission" date="2018-06" db="EMBL/GenBank/DDBJ databases">
        <authorList>
            <consortium name="Pathogen Informatics"/>
            <person name="Doyle S."/>
        </authorList>
    </citation>
    <scope>NUCLEOTIDE SEQUENCE [LARGE SCALE GENOMIC DNA]</scope>
    <source>
        <strain evidence="2 3">NCTC9140</strain>
    </source>
</reference>